<dbReference type="Pfam" id="PF00903">
    <property type="entry name" value="Glyoxalase"/>
    <property type="match status" value="1"/>
</dbReference>
<feature type="domain" description="Glyoxalase/fosfomycin resistance/dioxygenase" evidence="1">
    <location>
        <begin position="11"/>
        <end position="150"/>
    </location>
</feature>
<dbReference type="VEuPathDB" id="FungiDB:AB675_2435"/>
<reference evidence="2 3" key="1">
    <citation type="submission" date="2015-06" db="EMBL/GenBank/DDBJ databases">
        <title>Draft genome of the ant-associated black yeast Phialophora attae CBS 131958.</title>
        <authorList>
            <person name="Moreno L.F."/>
            <person name="Stielow B.J."/>
            <person name="de Hoog S."/>
            <person name="Vicente V.A."/>
            <person name="Weiss V.A."/>
            <person name="de Vries M."/>
            <person name="Cruz L.M."/>
            <person name="Souza E.M."/>
        </authorList>
    </citation>
    <scope>NUCLEOTIDE SEQUENCE [LARGE SCALE GENOMIC DNA]</scope>
    <source>
        <strain evidence="2 3">CBS 131958</strain>
    </source>
</reference>
<evidence type="ECO:0000313" key="3">
    <source>
        <dbReference type="Proteomes" id="UP000038010"/>
    </source>
</evidence>
<dbReference type="PANTHER" id="PTHR36503">
    <property type="entry name" value="BLR2520 PROTEIN"/>
    <property type="match status" value="1"/>
</dbReference>
<dbReference type="RefSeq" id="XP_018004877.1">
    <property type="nucleotide sequence ID" value="XM_018142408.1"/>
</dbReference>
<protein>
    <recommendedName>
        <fullName evidence="1">Glyoxalase/fosfomycin resistance/dioxygenase domain-containing protein</fullName>
    </recommendedName>
</protein>
<evidence type="ECO:0000259" key="1">
    <source>
        <dbReference type="Pfam" id="PF00903"/>
    </source>
</evidence>
<dbReference type="OrthoDB" id="4181370at2759"/>
<keyword evidence="3" id="KW-1185">Reference proteome</keyword>
<accession>A0A0N1HX00</accession>
<name>A0A0N1HX00_9EURO</name>
<dbReference type="InterPro" id="IPR029068">
    <property type="entry name" value="Glyas_Bleomycin-R_OHBP_Dase"/>
</dbReference>
<dbReference type="SUPFAM" id="SSF54593">
    <property type="entry name" value="Glyoxalase/Bleomycin resistance protein/Dihydroxybiphenyl dioxygenase"/>
    <property type="match status" value="1"/>
</dbReference>
<dbReference type="EMBL" id="LFJN01000002">
    <property type="protein sequence ID" value="KPI44914.1"/>
    <property type="molecule type" value="Genomic_DNA"/>
</dbReference>
<dbReference type="InterPro" id="IPR004360">
    <property type="entry name" value="Glyas_Fos-R_dOase_dom"/>
</dbReference>
<dbReference type="GeneID" id="28734288"/>
<comment type="caution">
    <text evidence="2">The sequence shown here is derived from an EMBL/GenBank/DDBJ whole genome shotgun (WGS) entry which is preliminary data.</text>
</comment>
<dbReference type="AlphaFoldDB" id="A0A0N1HX00"/>
<dbReference type="Gene3D" id="3.10.180.10">
    <property type="entry name" value="2,3-Dihydroxybiphenyl 1,2-Dioxygenase, domain 1"/>
    <property type="match status" value="1"/>
</dbReference>
<organism evidence="2 3">
    <name type="scientific">Cyphellophora attinorum</name>
    <dbReference type="NCBI Taxonomy" id="1664694"/>
    <lineage>
        <taxon>Eukaryota</taxon>
        <taxon>Fungi</taxon>
        <taxon>Dikarya</taxon>
        <taxon>Ascomycota</taxon>
        <taxon>Pezizomycotina</taxon>
        <taxon>Eurotiomycetes</taxon>
        <taxon>Chaetothyriomycetidae</taxon>
        <taxon>Chaetothyriales</taxon>
        <taxon>Cyphellophoraceae</taxon>
        <taxon>Cyphellophora</taxon>
    </lineage>
</organism>
<evidence type="ECO:0000313" key="2">
    <source>
        <dbReference type="EMBL" id="KPI44914.1"/>
    </source>
</evidence>
<dbReference type="Proteomes" id="UP000038010">
    <property type="component" value="Unassembled WGS sequence"/>
</dbReference>
<proteinExistence type="predicted"/>
<dbReference type="PANTHER" id="PTHR36503:SF2">
    <property type="entry name" value="BLR2408 PROTEIN"/>
    <property type="match status" value="1"/>
</dbReference>
<sequence length="163" mass="17915">MSTSYQHTVFLNLPVASLADSIAFYTALGFVQNHNFSSPAAAQMSLPSTPTSPTSGPEAHTGVFKLMLLTHDFYRTFLPPGHSIPDPKKVAQQILCISRESREAVDEFLKAVEENGGKRDVRPESEMDRVMKAQGFYGGNAMDPDGHLIECVFMPSEMYAGKE</sequence>
<gene>
    <name evidence="2" type="ORF">AB675_2435</name>
</gene>